<dbReference type="AlphaFoldDB" id="A0AAD8V3R8"/>
<feature type="region of interest" description="Disordered" evidence="1">
    <location>
        <begin position="25"/>
        <end position="60"/>
    </location>
</feature>
<gene>
    <name evidence="2" type="ORF">LY79DRAFT_239923</name>
</gene>
<evidence type="ECO:0000313" key="2">
    <source>
        <dbReference type="EMBL" id="KAK1586102.1"/>
    </source>
</evidence>
<reference evidence="2" key="1">
    <citation type="submission" date="2021-06" db="EMBL/GenBank/DDBJ databases">
        <title>Comparative genomics, transcriptomics and evolutionary studies reveal genomic signatures of adaptation to plant cell wall in hemibiotrophic fungi.</title>
        <authorList>
            <consortium name="DOE Joint Genome Institute"/>
            <person name="Baroncelli R."/>
            <person name="Diaz J.F."/>
            <person name="Benocci T."/>
            <person name="Peng M."/>
            <person name="Battaglia E."/>
            <person name="Haridas S."/>
            <person name="Andreopoulos W."/>
            <person name="Labutti K."/>
            <person name="Pangilinan J."/>
            <person name="Floch G.L."/>
            <person name="Makela M.R."/>
            <person name="Henrissat B."/>
            <person name="Grigoriev I.V."/>
            <person name="Crouch J.A."/>
            <person name="De Vries R.P."/>
            <person name="Sukno S.A."/>
            <person name="Thon M.R."/>
        </authorList>
    </citation>
    <scope>NUCLEOTIDE SEQUENCE</scope>
    <source>
        <strain evidence="2">CBS 125086</strain>
    </source>
</reference>
<evidence type="ECO:0000256" key="1">
    <source>
        <dbReference type="SAM" id="MobiDB-lite"/>
    </source>
</evidence>
<keyword evidence="3" id="KW-1185">Reference proteome</keyword>
<protein>
    <submittedName>
        <fullName evidence="2">Uncharacterized protein</fullName>
    </submittedName>
</protein>
<feature type="region of interest" description="Disordered" evidence="1">
    <location>
        <begin position="77"/>
        <end position="107"/>
    </location>
</feature>
<organism evidence="2 3">
    <name type="scientific">Colletotrichum navitas</name>
    <dbReference type="NCBI Taxonomy" id="681940"/>
    <lineage>
        <taxon>Eukaryota</taxon>
        <taxon>Fungi</taxon>
        <taxon>Dikarya</taxon>
        <taxon>Ascomycota</taxon>
        <taxon>Pezizomycotina</taxon>
        <taxon>Sordariomycetes</taxon>
        <taxon>Hypocreomycetidae</taxon>
        <taxon>Glomerellales</taxon>
        <taxon>Glomerellaceae</taxon>
        <taxon>Colletotrichum</taxon>
        <taxon>Colletotrichum graminicola species complex</taxon>
    </lineage>
</organism>
<dbReference type="RefSeq" id="XP_060413060.1">
    <property type="nucleotide sequence ID" value="XM_060551734.1"/>
</dbReference>
<comment type="caution">
    <text evidence="2">The sequence shown here is derived from an EMBL/GenBank/DDBJ whole genome shotgun (WGS) entry which is preliminary data.</text>
</comment>
<name>A0AAD8V3R8_9PEZI</name>
<dbReference type="EMBL" id="JAHLJV010000038">
    <property type="protein sequence ID" value="KAK1586102.1"/>
    <property type="molecule type" value="Genomic_DNA"/>
</dbReference>
<sequence>MIIAPSALRVDEHNTDTTGCFASASTARERGLQRPPTPIVKERNNVCGNPSSTRKTDTGQAEDRTYVWMRCIGRGARNHPSVTPGRSRTRGRRMGLPGLPSTTTDVSSPGLAHANGIRATSSWCFGFFPPSSAAKSILASPERARPARRWLCEARVL</sequence>
<proteinExistence type="predicted"/>
<evidence type="ECO:0000313" key="3">
    <source>
        <dbReference type="Proteomes" id="UP001230504"/>
    </source>
</evidence>
<dbReference type="GeneID" id="85435974"/>
<dbReference type="Proteomes" id="UP001230504">
    <property type="component" value="Unassembled WGS sequence"/>
</dbReference>
<accession>A0AAD8V3R8</accession>